<evidence type="ECO:0000256" key="1">
    <source>
        <dbReference type="ARBA" id="ARBA00004651"/>
    </source>
</evidence>
<dbReference type="InterPro" id="IPR052192">
    <property type="entry name" value="Insect_Ionotropic_Sensory_Rcpt"/>
</dbReference>
<dbReference type="AlphaFoldDB" id="A0A226CW48"/>
<proteinExistence type="predicted"/>
<keyword evidence="10" id="KW-1185">Reference proteome</keyword>
<organism evidence="9 10">
    <name type="scientific">Folsomia candida</name>
    <name type="common">Springtail</name>
    <dbReference type="NCBI Taxonomy" id="158441"/>
    <lineage>
        <taxon>Eukaryota</taxon>
        <taxon>Metazoa</taxon>
        <taxon>Ecdysozoa</taxon>
        <taxon>Arthropoda</taxon>
        <taxon>Hexapoda</taxon>
        <taxon>Collembola</taxon>
        <taxon>Entomobryomorpha</taxon>
        <taxon>Isotomoidea</taxon>
        <taxon>Isotomidae</taxon>
        <taxon>Proisotominae</taxon>
        <taxon>Folsomia</taxon>
    </lineage>
</organism>
<comment type="subcellular location">
    <subcellularLocation>
        <location evidence="1">Cell membrane</location>
        <topology evidence="1">Multi-pass membrane protein</topology>
    </subcellularLocation>
</comment>
<evidence type="ECO:0000256" key="2">
    <source>
        <dbReference type="ARBA" id="ARBA00022475"/>
    </source>
</evidence>
<evidence type="ECO:0000313" key="10">
    <source>
        <dbReference type="Proteomes" id="UP000198287"/>
    </source>
</evidence>
<dbReference type="Proteomes" id="UP000198287">
    <property type="component" value="Unassembled WGS sequence"/>
</dbReference>
<keyword evidence="2" id="KW-1003">Cell membrane</keyword>
<dbReference type="EMBL" id="LNIX01000067">
    <property type="protein sequence ID" value="OXA36970.1"/>
    <property type="molecule type" value="Genomic_DNA"/>
</dbReference>
<evidence type="ECO:0000256" key="8">
    <source>
        <dbReference type="SAM" id="Phobius"/>
    </source>
</evidence>
<keyword evidence="6" id="KW-0675">Receptor</keyword>
<evidence type="ECO:0000256" key="3">
    <source>
        <dbReference type="ARBA" id="ARBA00022692"/>
    </source>
</evidence>
<comment type="caution">
    <text evidence="9">The sequence shown here is derived from an EMBL/GenBank/DDBJ whole genome shotgun (WGS) entry which is preliminary data.</text>
</comment>
<gene>
    <name evidence="9" type="ORF">Fcan01_28271</name>
</gene>
<feature type="transmembrane region" description="Helical" evidence="8">
    <location>
        <begin position="479"/>
        <end position="502"/>
    </location>
</feature>
<dbReference type="GO" id="GO:0005886">
    <property type="term" value="C:plasma membrane"/>
    <property type="evidence" value="ECO:0007669"/>
    <property type="project" value="UniProtKB-SubCell"/>
</dbReference>
<evidence type="ECO:0000256" key="6">
    <source>
        <dbReference type="ARBA" id="ARBA00023170"/>
    </source>
</evidence>
<keyword evidence="7" id="KW-0325">Glycoprotein</keyword>
<feature type="transmembrane region" description="Helical" evidence="8">
    <location>
        <begin position="65"/>
        <end position="87"/>
    </location>
</feature>
<feature type="transmembrane region" description="Helical" evidence="8">
    <location>
        <begin position="124"/>
        <end position="145"/>
    </location>
</feature>
<accession>A0A226CW48</accession>
<feature type="transmembrane region" description="Helical" evidence="8">
    <location>
        <begin position="448"/>
        <end position="467"/>
    </location>
</feature>
<keyword evidence="5 8" id="KW-0472">Membrane</keyword>
<evidence type="ECO:0000256" key="7">
    <source>
        <dbReference type="ARBA" id="ARBA00023180"/>
    </source>
</evidence>
<dbReference type="PANTHER" id="PTHR42643:SF24">
    <property type="entry name" value="IONOTROPIC RECEPTOR 60A"/>
    <property type="match status" value="1"/>
</dbReference>
<keyword evidence="3 8" id="KW-0812">Transmembrane</keyword>
<name>A0A226CW48_FOLCA</name>
<keyword evidence="4 8" id="KW-1133">Transmembrane helix</keyword>
<evidence type="ECO:0000256" key="5">
    <source>
        <dbReference type="ARBA" id="ARBA00023136"/>
    </source>
</evidence>
<sequence length="511" mass="59701">MEMISEYRSKRGIERRTYTDYLYADRHRDSRYEYHVTTKRQGYSFITCYSREVLSFKVLVAPFGVQVWISIMAFMVIVTMVVAIVFVTKEKHGCLEAISMAHLITVSIVLVNPTEISKKSWHWLAIRILLGNSILLFQIMSNAYLGTAITAISAPLESKSVTHFEQLAKPGCEWGNEKCHVARLKGFKKYVELIYNHVEVVWDRNKHDDAYYVGLGIKFDHDRNRTLETLRNHTIRGFDIDADFVLLPYSIEANVSKKKLTRNNFYKELETYLKRRVIDITKAFEYTNQRINTSSIHTLRLFDLLDPLHIQHPLLGNLSDMKYFENEWSIERALVQCGRTAIILDDIEAQWEIRYFRKHYAWLKFFKSQSSILTSEAGWDFSVQLNSVIPKIFGRLYTTGIVQLLEAWPHPVSKRRQNITRNVYALETQNKERVDAVKKIRLSGSIQTIFWIFLGLSLISLVEGLILEIRIQKQAWNCMLVFGAWLVNMYKYVAAIHVCNIWKALKSKLKL</sequence>
<protein>
    <submittedName>
        <fullName evidence="9">Uncharacterized protein</fullName>
    </submittedName>
</protein>
<dbReference type="PANTHER" id="PTHR42643">
    <property type="entry name" value="IONOTROPIC RECEPTOR 20A-RELATED"/>
    <property type="match status" value="1"/>
</dbReference>
<evidence type="ECO:0000256" key="4">
    <source>
        <dbReference type="ARBA" id="ARBA00022989"/>
    </source>
</evidence>
<evidence type="ECO:0000313" key="9">
    <source>
        <dbReference type="EMBL" id="OXA36970.1"/>
    </source>
</evidence>
<reference evidence="9 10" key="1">
    <citation type="submission" date="2015-12" db="EMBL/GenBank/DDBJ databases">
        <title>The genome of Folsomia candida.</title>
        <authorList>
            <person name="Faddeeva A."/>
            <person name="Derks M.F."/>
            <person name="Anvar Y."/>
            <person name="Smit S."/>
            <person name="Van Straalen N."/>
            <person name="Roelofs D."/>
        </authorList>
    </citation>
    <scope>NUCLEOTIDE SEQUENCE [LARGE SCALE GENOMIC DNA]</scope>
    <source>
        <strain evidence="9 10">VU population</strain>
        <tissue evidence="9">Whole body</tissue>
    </source>
</reference>